<name>A0A2P7N0J7_9CYAN</name>
<dbReference type="EMBL" id="PXXO01000002">
    <property type="protein sequence ID" value="PSJ06961.1"/>
    <property type="molecule type" value="Genomic_DNA"/>
</dbReference>
<evidence type="ECO:0000313" key="3">
    <source>
        <dbReference type="Proteomes" id="UP000243002"/>
    </source>
</evidence>
<dbReference type="Proteomes" id="UP000243002">
    <property type="component" value="Unassembled WGS sequence"/>
</dbReference>
<protein>
    <submittedName>
        <fullName evidence="2">Uncharacterized protein</fullName>
    </submittedName>
</protein>
<proteinExistence type="predicted"/>
<comment type="caution">
    <text evidence="2">The sequence shown here is derived from an EMBL/GenBank/DDBJ whole genome shotgun (WGS) entry which is preliminary data.</text>
</comment>
<keyword evidence="1" id="KW-0732">Signal</keyword>
<evidence type="ECO:0000256" key="1">
    <source>
        <dbReference type="SAM" id="SignalP"/>
    </source>
</evidence>
<feature type="chain" id="PRO_5015143636" evidence="1">
    <location>
        <begin position="24"/>
        <end position="79"/>
    </location>
</feature>
<dbReference type="OrthoDB" id="560461at2"/>
<evidence type="ECO:0000313" key="2">
    <source>
        <dbReference type="EMBL" id="PSJ06961.1"/>
    </source>
</evidence>
<dbReference type="AlphaFoldDB" id="A0A2P7N0J7"/>
<reference evidence="2 3" key="1">
    <citation type="journal article" date="2018" name="Environ. Microbiol.">
        <title>Ecological and genomic features of two widespread freshwater picocyanobacteria.</title>
        <authorList>
            <person name="Cabello-Yeves P.J."/>
            <person name="Picazo A."/>
            <person name="Camacho A."/>
            <person name="Callieri C."/>
            <person name="Rosselli R."/>
            <person name="Roda-Garcia J.J."/>
            <person name="Coutinho F.H."/>
            <person name="Rodriguez-Valera F."/>
        </authorList>
    </citation>
    <scope>NUCLEOTIDE SEQUENCE [LARGE SCALE GENOMIC DNA]</scope>
    <source>
        <strain evidence="2 3">Tous</strain>
    </source>
</reference>
<gene>
    <name evidence="2" type="ORF">C7K55_03135</name>
</gene>
<accession>A0A2P7N0J7</accession>
<keyword evidence="3" id="KW-1185">Reference proteome</keyword>
<sequence length="79" mass="8407">MRILLFLLIVLPGLAATAPAAQAQRQVSKIGDICPMGYVDMLNGKCSTLGLMTYTVQPTNGKACAEGWMNVGGGYCRKK</sequence>
<organism evidence="2 3">
    <name type="scientific">Cyanobium usitatum str. Tous</name>
    <dbReference type="NCBI Taxonomy" id="2116684"/>
    <lineage>
        <taxon>Bacteria</taxon>
        <taxon>Bacillati</taxon>
        <taxon>Cyanobacteriota</taxon>
        <taxon>Cyanophyceae</taxon>
        <taxon>Synechococcales</taxon>
        <taxon>Prochlorococcaceae</taxon>
        <taxon>Cyanobium</taxon>
    </lineage>
</organism>
<feature type="signal peptide" evidence="1">
    <location>
        <begin position="1"/>
        <end position="23"/>
    </location>
</feature>